<protein>
    <submittedName>
        <fullName evidence="8">Mitogen-activated protein kinase 3</fullName>
    </submittedName>
</protein>
<feature type="region of interest" description="Disordered" evidence="6">
    <location>
        <begin position="67"/>
        <end position="101"/>
    </location>
</feature>
<evidence type="ECO:0000256" key="6">
    <source>
        <dbReference type="SAM" id="MobiDB-lite"/>
    </source>
</evidence>
<dbReference type="GO" id="GO:0005524">
    <property type="term" value="F:ATP binding"/>
    <property type="evidence" value="ECO:0007669"/>
    <property type="project" value="UniProtKB-KW"/>
</dbReference>
<evidence type="ECO:0000313" key="9">
    <source>
        <dbReference type="Proteomes" id="UP000187609"/>
    </source>
</evidence>
<dbReference type="SMR" id="A0A1J6IKA5"/>
<dbReference type="SUPFAM" id="SSF56112">
    <property type="entry name" value="Protein kinase-like (PK-like)"/>
    <property type="match status" value="1"/>
</dbReference>
<dbReference type="SMART" id="SM00220">
    <property type="entry name" value="S_TKc"/>
    <property type="match status" value="1"/>
</dbReference>
<sequence length="392" mass="42384">MARHHCSLSSLEIVVLSYIEGQSNKHRDEKAKENSAEQQVLHTDGGNQIGNGNKDKVMNRVGEDNNVGEASKIDKGPAKVSSGVQNQSSGKINDRGDPGQNRVRARSIDMGGCENSAAPHVAAPVVPIEEVLKLDKGPTKPSKDIPASIIFVRMYLATAGALKTAADRATVNAHHVHGVEDRAAGDQHTTGKGRVNVGSMSSGGSSSRLNAKAPDFIPNSKQQYRGTNNTKARSMGEAVALQTGQQQQHNPTTSAGINAESGQQQLDANTPEAVAIEQQQELKVPAISLEDRKLLDALVSPSNLLLNTNCDLKICDFGLARPNIENENMTEYVVTRWYRAPELLLNSSDYTTAIDVWSVGCIFMELMNRKPLFAGKDHVHQIRLLTEVKIDS</sequence>
<reference evidence="8" key="1">
    <citation type="submission" date="2016-11" db="EMBL/GenBank/DDBJ databases">
        <title>The genome of Nicotiana attenuata.</title>
        <authorList>
            <person name="Xu S."/>
            <person name="Brockmoeller T."/>
            <person name="Gaquerel E."/>
            <person name="Navarro A."/>
            <person name="Kuhl H."/>
            <person name="Gase K."/>
            <person name="Ling Z."/>
            <person name="Zhou W."/>
            <person name="Kreitzer C."/>
            <person name="Stanke M."/>
            <person name="Tang H."/>
            <person name="Lyons E."/>
            <person name="Pandey P."/>
            <person name="Pandey S.P."/>
            <person name="Timmermann B."/>
            <person name="Baldwin I.T."/>
        </authorList>
    </citation>
    <scope>NUCLEOTIDE SEQUENCE [LARGE SCALE GENOMIC DNA]</scope>
    <source>
        <strain evidence="8">UT</strain>
    </source>
</reference>
<keyword evidence="2" id="KW-0808">Transferase</keyword>
<gene>
    <name evidence="8" type="primary">MPK3_1</name>
    <name evidence="8" type="ORF">A4A49_27214</name>
</gene>
<keyword evidence="5" id="KW-0067">ATP-binding</keyword>
<feature type="region of interest" description="Disordered" evidence="6">
    <location>
        <begin position="182"/>
        <end position="229"/>
    </location>
</feature>
<dbReference type="PROSITE" id="PS50011">
    <property type="entry name" value="PROTEIN_KINASE_DOM"/>
    <property type="match status" value="1"/>
</dbReference>
<organism evidence="8 9">
    <name type="scientific">Nicotiana attenuata</name>
    <name type="common">Coyote tobacco</name>
    <dbReference type="NCBI Taxonomy" id="49451"/>
    <lineage>
        <taxon>Eukaryota</taxon>
        <taxon>Viridiplantae</taxon>
        <taxon>Streptophyta</taxon>
        <taxon>Embryophyta</taxon>
        <taxon>Tracheophyta</taxon>
        <taxon>Spermatophyta</taxon>
        <taxon>Magnoliopsida</taxon>
        <taxon>eudicotyledons</taxon>
        <taxon>Gunneridae</taxon>
        <taxon>Pentapetalae</taxon>
        <taxon>asterids</taxon>
        <taxon>lamiids</taxon>
        <taxon>Solanales</taxon>
        <taxon>Solanaceae</taxon>
        <taxon>Nicotianoideae</taxon>
        <taxon>Nicotianeae</taxon>
        <taxon>Nicotiana</taxon>
    </lineage>
</organism>
<dbReference type="PANTHER" id="PTHR24055">
    <property type="entry name" value="MITOGEN-ACTIVATED PROTEIN KINASE"/>
    <property type="match status" value="1"/>
</dbReference>
<keyword evidence="1" id="KW-0723">Serine/threonine-protein kinase</keyword>
<keyword evidence="4 8" id="KW-0418">Kinase</keyword>
<keyword evidence="3" id="KW-0547">Nucleotide-binding</keyword>
<evidence type="ECO:0000256" key="5">
    <source>
        <dbReference type="ARBA" id="ARBA00022840"/>
    </source>
</evidence>
<dbReference type="FunFam" id="1.10.510.10:FF:000624">
    <property type="entry name" value="Mitogen-activated protein kinase"/>
    <property type="match status" value="1"/>
</dbReference>
<evidence type="ECO:0000259" key="7">
    <source>
        <dbReference type="PROSITE" id="PS50011"/>
    </source>
</evidence>
<evidence type="ECO:0000256" key="4">
    <source>
        <dbReference type="ARBA" id="ARBA00022777"/>
    </source>
</evidence>
<dbReference type="InterPro" id="IPR050117">
    <property type="entry name" value="MAPK"/>
</dbReference>
<name>A0A1J6IKA5_NICAT</name>
<comment type="caution">
    <text evidence="8">The sequence shown here is derived from an EMBL/GenBank/DDBJ whole genome shotgun (WGS) entry which is preliminary data.</text>
</comment>
<feature type="compositionally biased region" description="Low complexity" evidence="6">
    <location>
        <begin position="198"/>
        <end position="207"/>
    </location>
</feature>
<evidence type="ECO:0000256" key="3">
    <source>
        <dbReference type="ARBA" id="ARBA00022741"/>
    </source>
</evidence>
<feature type="compositionally biased region" description="Polar residues" evidence="6">
    <location>
        <begin position="219"/>
        <end position="229"/>
    </location>
</feature>
<dbReference type="Proteomes" id="UP000187609">
    <property type="component" value="Unassembled WGS sequence"/>
</dbReference>
<dbReference type="Pfam" id="PF00069">
    <property type="entry name" value="Pkinase"/>
    <property type="match status" value="1"/>
</dbReference>
<dbReference type="STRING" id="49451.A0A1J6IKA5"/>
<dbReference type="EMBL" id="MJEQ01037184">
    <property type="protein sequence ID" value="OIT05549.1"/>
    <property type="molecule type" value="Genomic_DNA"/>
</dbReference>
<dbReference type="Gramene" id="OIT05549">
    <property type="protein sequence ID" value="OIT05549"/>
    <property type="gene ID" value="A4A49_27214"/>
</dbReference>
<evidence type="ECO:0000256" key="1">
    <source>
        <dbReference type="ARBA" id="ARBA00022527"/>
    </source>
</evidence>
<evidence type="ECO:0000313" key="8">
    <source>
        <dbReference type="EMBL" id="OIT05549.1"/>
    </source>
</evidence>
<dbReference type="InterPro" id="IPR000719">
    <property type="entry name" value="Prot_kinase_dom"/>
</dbReference>
<accession>A0A1J6IKA5</accession>
<dbReference type="GO" id="GO:0004674">
    <property type="term" value="F:protein serine/threonine kinase activity"/>
    <property type="evidence" value="ECO:0007669"/>
    <property type="project" value="UniProtKB-KW"/>
</dbReference>
<keyword evidence="9" id="KW-1185">Reference proteome</keyword>
<evidence type="ECO:0000256" key="2">
    <source>
        <dbReference type="ARBA" id="ARBA00022679"/>
    </source>
</evidence>
<feature type="compositionally biased region" description="Polar residues" evidence="6">
    <location>
        <begin position="242"/>
        <end position="268"/>
    </location>
</feature>
<dbReference type="Gene3D" id="1.10.510.10">
    <property type="entry name" value="Transferase(Phosphotransferase) domain 1"/>
    <property type="match status" value="1"/>
</dbReference>
<feature type="domain" description="Protein kinase" evidence="7">
    <location>
        <begin position="43"/>
        <end position="392"/>
    </location>
</feature>
<dbReference type="AlphaFoldDB" id="A0A1J6IKA5"/>
<feature type="compositionally biased region" description="Polar residues" evidence="6">
    <location>
        <begin position="82"/>
        <end position="91"/>
    </location>
</feature>
<proteinExistence type="predicted"/>
<dbReference type="InterPro" id="IPR011009">
    <property type="entry name" value="Kinase-like_dom_sf"/>
</dbReference>
<feature type="region of interest" description="Disordered" evidence="6">
    <location>
        <begin position="242"/>
        <end position="269"/>
    </location>
</feature>